<name>A0ABP0GA60_CLALP</name>
<proteinExistence type="predicted"/>
<dbReference type="EMBL" id="CAWYQH010000108">
    <property type="protein sequence ID" value="CAK8688691.1"/>
    <property type="molecule type" value="Genomic_DNA"/>
</dbReference>
<evidence type="ECO:0000313" key="3">
    <source>
        <dbReference type="Proteomes" id="UP001642483"/>
    </source>
</evidence>
<keyword evidence="1" id="KW-0812">Transmembrane</keyword>
<evidence type="ECO:0000256" key="1">
    <source>
        <dbReference type="SAM" id="Phobius"/>
    </source>
</evidence>
<keyword evidence="3" id="KW-1185">Reference proteome</keyword>
<dbReference type="Proteomes" id="UP001642483">
    <property type="component" value="Unassembled WGS sequence"/>
</dbReference>
<feature type="transmembrane region" description="Helical" evidence="1">
    <location>
        <begin position="165"/>
        <end position="184"/>
    </location>
</feature>
<keyword evidence="1" id="KW-0472">Membrane</keyword>
<gene>
    <name evidence="2" type="ORF">CVLEPA_LOCUS20678</name>
</gene>
<protein>
    <submittedName>
        <fullName evidence="2">Uncharacterized protein</fullName>
    </submittedName>
</protein>
<sequence>MTTQKPDDYIINVSQYVGALVVTCVLVVMVIYLVVCLLIYEYRVGMKNRQIKQLSGQKNLIHDRVADWMRWLCLIASILDLVRFGLEIIEIKLGQSSSKICNPHRKSKTIVLCAIVMTHESTYGALATTTHALQNSGDITPEQQNYSICQQVLNRHNGNRNDLDHIIFTWAVEVILLGLLVYPFHKHRVAMKSVVSNSPNKEVDVIKRSGEHGGRLSLSNRTRSWEQVKRDINEVSQKFKLVILSDNLEDYFEPHGQWKRFSS</sequence>
<feature type="transmembrane region" description="Helical" evidence="1">
    <location>
        <begin position="16"/>
        <end position="40"/>
    </location>
</feature>
<reference evidence="2 3" key="1">
    <citation type="submission" date="2024-02" db="EMBL/GenBank/DDBJ databases">
        <authorList>
            <person name="Daric V."/>
            <person name="Darras S."/>
        </authorList>
    </citation>
    <scope>NUCLEOTIDE SEQUENCE [LARGE SCALE GENOMIC DNA]</scope>
</reference>
<keyword evidence="1" id="KW-1133">Transmembrane helix</keyword>
<organism evidence="2 3">
    <name type="scientific">Clavelina lepadiformis</name>
    <name type="common">Light-bulb sea squirt</name>
    <name type="synonym">Ascidia lepadiformis</name>
    <dbReference type="NCBI Taxonomy" id="159417"/>
    <lineage>
        <taxon>Eukaryota</taxon>
        <taxon>Metazoa</taxon>
        <taxon>Chordata</taxon>
        <taxon>Tunicata</taxon>
        <taxon>Ascidiacea</taxon>
        <taxon>Aplousobranchia</taxon>
        <taxon>Clavelinidae</taxon>
        <taxon>Clavelina</taxon>
    </lineage>
</organism>
<comment type="caution">
    <text evidence="2">The sequence shown here is derived from an EMBL/GenBank/DDBJ whole genome shotgun (WGS) entry which is preliminary data.</text>
</comment>
<evidence type="ECO:0000313" key="2">
    <source>
        <dbReference type="EMBL" id="CAK8688691.1"/>
    </source>
</evidence>
<accession>A0ABP0GA60</accession>